<keyword evidence="9 11" id="KW-0472">Membrane</keyword>
<dbReference type="GO" id="GO:1990529">
    <property type="term" value="C:glycosylphosphatidylinositol-mannosyltransferase I complex"/>
    <property type="evidence" value="ECO:0007669"/>
    <property type="project" value="TreeGrafter"/>
</dbReference>
<evidence type="ECO:0000256" key="8">
    <source>
        <dbReference type="ARBA" id="ARBA00022989"/>
    </source>
</evidence>
<feature type="region of interest" description="Disordered" evidence="12">
    <location>
        <begin position="547"/>
        <end position="566"/>
    </location>
</feature>
<sequence length="566" mass="62454">MRRRTTFISDPSIEFDPSSVEITSSRFFIPSIKAAREEQLKYSLDELPTELQSFLADARELHARWTTQQNYNLSAPYTTRAAPGLQVFYTPGSATRDADSEGLLCRALHELFAPSAKCHAPDTSFTKADVLESEFKTTPALQYHATLPNLDHFVVYLQRTFCPGSSLLCIHSTSLLSTADYLDISWSAITQSLTVSAFWSRPPSSLIDPASQHKTTDAWSLSLDIPSATSQTRVEVGILSPEAITADPQDLTLSGFLTVLGTDTKPKPTRFSFPSRHHIFPAAASSNYHASIQQPQGLHPTLKITLPHLRALQQQQITIPSAAQCTPQVHLTLPSHTFVDPYSLKISDPNFRSTYHIQAVHSLTGHLDLEAPDYIPSSPWGSSLLFTPTLPELDADLTSPWEVTVPLHLRYLPHSNATSHEQVTLPYPVVYFACPAEADSAAKFPVNPFDRVHLGYDGLYGPLTTFFHLNPQPEPTAMGSDKLTLTLSVPVLQTGVTLTPYAIELVTLLAISVGFLWITAKLWLGLKRELGSYIPETVETTKPITKEWEQPVSGPGFDAGSLRRRG</sequence>
<evidence type="ECO:0000313" key="14">
    <source>
        <dbReference type="Proteomes" id="UP000038010"/>
    </source>
</evidence>
<dbReference type="OrthoDB" id="5546453at2759"/>
<evidence type="ECO:0000256" key="1">
    <source>
        <dbReference type="ARBA" id="ARBA00004643"/>
    </source>
</evidence>
<proteinExistence type="inferred from homology"/>
<accession>A0A0N1P1C9</accession>
<dbReference type="InterPro" id="IPR042322">
    <property type="entry name" value="Pbn1"/>
</dbReference>
<evidence type="ECO:0000256" key="10">
    <source>
        <dbReference type="ARBA" id="ARBA00023180"/>
    </source>
</evidence>
<dbReference type="GeneID" id="28741384"/>
<organism evidence="13 14">
    <name type="scientific">Cyphellophora attinorum</name>
    <dbReference type="NCBI Taxonomy" id="1664694"/>
    <lineage>
        <taxon>Eukaryota</taxon>
        <taxon>Fungi</taxon>
        <taxon>Dikarya</taxon>
        <taxon>Ascomycota</taxon>
        <taxon>Pezizomycotina</taxon>
        <taxon>Eurotiomycetes</taxon>
        <taxon>Chaetothyriomycetidae</taxon>
        <taxon>Chaetothyriales</taxon>
        <taxon>Cyphellophoraceae</taxon>
        <taxon>Cyphellophora</taxon>
    </lineage>
</organism>
<dbReference type="GO" id="GO:0000030">
    <property type="term" value="F:mannosyltransferase activity"/>
    <property type="evidence" value="ECO:0007669"/>
    <property type="project" value="TreeGrafter"/>
</dbReference>
<comment type="function">
    <text evidence="11">Required for proper folding and/or the stability of a subset of proteins in the endoplasmic reticulum. Component of glycosylphosphatidylinositol-mannosyltransferase 1 which transfers the first of the 4 mannoses in the GPI-anchor precursors during GPI-anchor biosynthesis. Probably acts by stabilizing the mannosyltransferase GPI14.</text>
</comment>
<dbReference type="RefSeq" id="XP_018001549.1">
    <property type="nucleotide sequence ID" value="XM_018149504.1"/>
</dbReference>
<evidence type="ECO:0000256" key="9">
    <source>
        <dbReference type="ARBA" id="ARBA00023136"/>
    </source>
</evidence>
<evidence type="ECO:0000313" key="13">
    <source>
        <dbReference type="EMBL" id="KPI41586.1"/>
    </source>
</evidence>
<protein>
    <recommendedName>
        <fullName evidence="4 11">Protein PBN1</fullName>
    </recommendedName>
</protein>
<keyword evidence="14" id="KW-1185">Reference proteome</keyword>
<reference evidence="13 14" key="1">
    <citation type="submission" date="2015-06" db="EMBL/GenBank/DDBJ databases">
        <title>Draft genome of the ant-associated black yeast Phialophora attae CBS 131958.</title>
        <authorList>
            <person name="Moreno L.F."/>
            <person name="Stielow B.J."/>
            <person name="de Hoog S."/>
            <person name="Vicente V.A."/>
            <person name="Weiss V.A."/>
            <person name="de Vries M."/>
            <person name="Cruz L.M."/>
            <person name="Souza E.M."/>
        </authorList>
    </citation>
    <scope>NUCLEOTIDE SEQUENCE [LARGE SCALE GENOMIC DNA]</scope>
    <source>
        <strain evidence="13 14">CBS 131958</strain>
    </source>
</reference>
<dbReference type="PANTHER" id="PTHR28533:SF1">
    <property type="entry name" value="PROTEIN PBN1"/>
    <property type="match status" value="1"/>
</dbReference>
<dbReference type="GO" id="GO:0005789">
    <property type="term" value="C:endoplasmic reticulum membrane"/>
    <property type="evidence" value="ECO:0007669"/>
    <property type="project" value="UniProtKB-SubCell"/>
</dbReference>
<dbReference type="EMBL" id="LFJN01000009">
    <property type="protein sequence ID" value="KPI41586.1"/>
    <property type="molecule type" value="Genomic_DNA"/>
</dbReference>
<dbReference type="InterPro" id="IPR013233">
    <property type="entry name" value="PIG-X/PBN1"/>
</dbReference>
<evidence type="ECO:0000256" key="11">
    <source>
        <dbReference type="RuleBase" id="RU366056"/>
    </source>
</evidence>
<evidence type="ECO:0000256" key="7">
    <source>
        <dbReference type="ARBA" id="ARBA00022824"/>
    </source>
</evidence>
<gene>
    <name evidence="13" type="ORF">AB675_9006</name>
</gene>
<dbReference type="AlphaFoldDB" id="A0A0N1P1C9"/>
<comment type="subcellular location">
    <subcellularLocation>
        <location evidence="11">Endoplasmic reticulum membrane</location>
        <topology evidence="11">Single-pass membrane protein</topology>
    </subcellularLocation>
    <subcellularLocation>
        <location evidence="1">Endoplasmic reticulum membrane</location>
        <topology evidence="1">Single-pass type III membrane protein</topology>
    </subcellularLocation>
</comment>
<dbReference type="UniPathway" id="UPA00196"/>
<evidence type="ECO:0000256" key="3">
    <source>
        <dbReference type="ARBA" id="ARBA00010345"/>
    </source>
</evidence>
<evidence type="ECO:0000256" key="2">
    <source>
        <dbReference type="ARBA" id="ARBA00004687"/>
    </source>
</evidence>
<feature type="transmembrane region" description="Helical" evidence="11">
    <location>
        <begin position="501"/>
        <end position="524"/>
    </location>
</feature>
<keyword evidence="5 11" id="KW-0337">GPI-anchor biosynthesis</keyword>
<keyword evidence="10" id="KW-0325">Glycoprotein</keyword>
<dbReference type="SMART" id="SM00780">
    <property type="entry name" value="PIG-X"/>
    <property type="match status" value="1"/>
</dbReference>
<dbReference type="GO" id="GO:0006506">
    <property type="term" value="P:GPI anchor biosynthetic process"/>
    <property type="evidence" value="ECO:0007669"/>
    <property type="project" value="UniProtKB-UniPathway"/>
</dbReference>
<keyword evidence="6 11" id="KW-0812">Transmembrane</keyword>
<dbReference type="Pfam" id="PF08320">
    <property type="entry name" value="PIG-X"/>
    <property type="match status" value="1"/>
</dbReference>
<evidence type="ECO:0000256" key="4">
    <source>
        <dbReference type="ARBA" id="ARBA00020410"/>
    </source>
</evidence>
<comment type="caution">
    <text evidence="13">The sequence shown here is derived from an EMBL/GenBank/DDBJ whole genome shotgun (WGS) entry which is preliminary data.</text>
</comment>
<evidence type="ECO:0000256" key="6">
    <source>
        <dbReference type="ARBA" id="ARBA00022692"/>
    </source>
</evidence>
<keyword evidence="8 11" id="KW-1133">Transmembrane helix</keyword>
<evidence type="ECO:0000256" key="12">
    <source>
        <dbReference type="SAM" id="MobiDB-lite"/>
    </source>
</evidence>
<comment type="pathway">
    <text evidence="2 11">Glycolipid biosynthesis; glycosylphosphatidylinositol-anchor biosynthesis.</text>
</comment>
<dbReference type="Proteomes" id="UP000038010">
    <property type="component" value="Unassembled WGS sequence"/>
</dbReference>
<dbReference type="VEuPathDB" id="FungiDB:AB675_9006"/>
<comment type="similarity">
    <text evidence="3 11">Belongs to the PIGX family.</text>
</comment>
<evidence type="ECO:0000256" key="5">
    <source>
        <dbReference type="ARBA" id="ARBA00022502"/>
    </source>
</evidence>
<dbReference type="STRING" id="1664694.A0A0N1P1C9"/>
<dbReference type="PANTHER" id="PTHR28533">
    <property type="entry name" value="PROTEIN PBN1"/>
    <property type="match status" value="1"/>
</dbReference>
<keyword evidence="7 11" id="KW-0256">Endoplasmic reticulum</keyword>
<name>A0A0N1P1C9_9EURO</name>